<keyword evidence="2" id="KW-0456">Lyase</keyword>
<dbReference type="InterPro" id="IPR037523">
    <property type="entry name" value="VOC_core"/>
</dbReference>
<accession>A0A846RWR5</accession>
<reference evidence="2 3" key="1">
    <citation type="submission" date="2020-03" db="EMBL/GenBank/DDBJ databases">
        <title>Sequencing the genomes of 1000 actinobacteria strains.</title>
        <authorList>
            <person name="Klenk H.-P."/>
        </authorList>
    </citation>
    <scope>NUCLEOTIDE SEQUENCE [LARGE SCALE GENOMIC DNA]</scope>
    <source>
        <strain evidence="2 3">DSM 16403</strain>
    </source>
</reference>
<dbReference type="RefSeq" id="WP_167995338.1">
    <property type="nucleotide sequence ID" value="NZ_JAATJL010000001.1"/>
</dbReference>
<keyword evidence="2" id="KW-0223">Dioxygenase</keyword>
<sequence length="121" mass="13437">MKLQLSATVLDSPDARELADFYQQLLGWEAKSDDDDWVMLKAPDGGAALSFQTEPRYVRPVWPAGDGDHPMMMHLDIYVDDLDAAGAHALALGAELAEFQPQEGVRVYFDPAGHPFCLFRD</sequence>
<dbReference type="GO" id="GO:0016829">
    <property type="term" value="F:lyase activity"/>
    <property type="evidence" value="ECO:0007669"/>
    <property type="project" value="UniProtKB-KW"/>
</dbReference>
<dbReference type="AlphaFoldDB" id="A0A846RWR5"/>
<proteinExistence type="predicted"/>
<dbReference type="Pfam" id="PF18029">
    <property type="entry name" value="Glyoxalase_6"/>
    <property type="match status" value="1"/>
</dbReference>
<dbReference type="PANTHER" id="PTHR35908">
    <property type="entry name" value="HYPOTHETICAL FUSION PROTEIN"/>
    <property type="match status" value="1"/>
</dbReference>
<gene>
    <name evidence="2" type="ORF">BJ994_003111</name>
</gene>
<comment type="caution">
    <text evidence="2">The sequence shown here is derived from an EMBL/GenBank/DDBJ whole genome shotgun (WGS) entry which is preliminary data.</text>
</comment>
<name>A0A846RWR5_9MICC</name>
<dbReference type="InterPro" id="IPR041581">
    <property type="entry name" value="Glyoxalase_6"/>
</dbReference>
<feature type="domain" description="VOC" evidence="1">
    <location>
        <begin position="4"/>
        <end position="121"/>
    </location>
</feature>
<dbReference type="PROSITE" id="PS51819">
    <property type="entry name" value="VOC"/>
    <property type="match status" value="1"/>
</dbReference>
<dbReference type="GO" id="GO:0051213">
    <property type="term" value="F:dioxygenase activity"/>
    <property type="evidence" value="ECO:0007669"/>
    <property type="project" value="UniProtKB-KW"/>
</dbReference>
<organism evidence="2 3">
    <name type="scientific">Arthrobacter pigmenti</name>
    <dbReference type="NCBI Taxonomy" id="271432"/>
    <lineage>
        <taxon>Bacteria</taxon>
        <taxon>Bacillati</taxon>
        <taxon>Actinomycetota</taxon>
        <taxon>Actinomycetes</taxon>
        <taxon>Micrococcales</taxon>
        <taxon>Micrococcaceae</taxon>
        <taxon>Arthrobacter</taxon>
    </lineage>
</organism>
<dbReference type="Proteomes" id="UP000547458">
    <property type="component" value="Unassembled WGS sequence"/>
</dbReference>
<keyword evidence="3" id="KW-1185">Reference proteome</keyword>
<evidence type="ECO:0000259" key="1">
    <source>
        <dbReference type="PROSITE" id="PS51819"/>
    </source>
</evidence>
<dbReference type="CDD" id="cd06587">
    <property type="entry name" value="VOC"/>
    <property type="match status" value="1"/>
</dbReference>
<dbReference type="PANTHER" id="PTHR35908:SF1">
    <property type="entry name" value="CONSERVED PROTEIN"/>
    <property type="match status" value="1"/>
</dbReference>
<keyword evidence="2" id="KW-0560">Oxidoreductase</keyword>
<evidence type="ECO:0000313" key="3">
    <source>
        <dbReference type="Proteomes" id="UP000547458"/>
    </source>
</evidence>
<dbReference type="Gene3D" id="3.10.180.10">
    <property type="entry name" value="2,3-Dihydroxybiphenyl 1,2-Dioxygenase, domain 1"/>
    <property type="match status" value="1"/>
</dbReference>
<dbReference type="SUPFAM" id="SSF54593">
    <property type="entry name" value="Glyoxalase/Bleomycin resistance protein/Dihydroxybiphenyl dioxygenase"/>
    <property type="match status" value="1"/>
</dbReference>
<protein>
    <submittedName>
        <fullName evidence="2">Catechol 2,3-dioxygenase-like lactoylglutathione lyase family enzyme</fullName>
    </submittedName>
</protein>
<evidence type="ECO:0000313" key="2">
    <source>
        <dbReference type="EMBL" id="NJC24035.1"/>
    </source>
</evidence>
<dbReference type="InterPro" id="IPR029068">
    <property type="entry name" value="Glyas_Bleomycin-R_OHBP_Dase"/>
</dbReference>
<dbReference type="EMBL" id="JAATJL010000001">
    <property type="protein sequence ID" value="NJC24035.1"/>
    <property type="molecule type" value="Genomic_DNA"/>
</dbReference>